<dbReference type="GO" id="GO:0016020">
    <property type="term" value="C:membrane"/>
    <property type="evidence" value="ECO:0007669"/>
    <property type="project" value="UniProtKB-SubCell"/>
</dbReference>
<protein>
    <submittedName>
        <fullName evidence="8">Oligopeptide transporter, OPT family</fullName>
    </submittedName>
</protein>
<feature type="transmembrane region" description="Helical" evidence="7">
    <location>
        <begin position="573"/>
        <end position="600"/>
    </location>
</feature>
<evidence type="ECO:0000256" key="3">
    <source>
        <dbReference type="ARBA" id="ARBA00022692"/>
    </source>
</evidence>
<feature type="compositionally biased region" description="Polar residues" evidence="6">
    <location>
        <begin position="10"/>
        <end position="27"/>
    </location>
</feature>
<keyword evidence="3 7" id="KW-0812">Transmembrane</keyword>
<feature type="transmembrane region" description="Helical" evidence="7">
    <location>
        <begin position="186"/>
        <end position="207"/>
    </location>
</feature>
<reference evidence="8" key="1">
    <citation type="journal article" date="2021" name="PeerJ">
        <title>Extensive microbial diversity within the chicken gut microbiome revealed by metagenomics and culture.</title>
        <authorList>
            <person name="Gilroy R."/>
            <person name="Ravi A."/>
            <person name="Getino M."/>
            <person name="Pursley I."/>
            <person name="Horton D.L."/>
            <person name="Alikhan N.F."/>
            <person name="Baker D."/>
            <person name="Gharbi K."/>
            <person name="Hall N."/>
            <person name="Watson M."/>
            <person name="Adriaenssens E.M."/>
            <person name="Foster-Nyarko E."/>
            <person name="Jarju S."/>
            <person name="Secka A."/>
            <person name="Antonio M."/>
            <person name="Oren A."/>
            <person name="Chaudhuri R.R."/>
            <person name="La Ragione R."/>
            <person name="Hildebrand F."/>
            <person name="Pallen M.J."/>
        </authorList>
    </citation>
    <scope>NUCLEOTIDE SEQUENCE</scope>
    <source>
        <strain evidence="8">CHK32-1732</strain>
    </source>
</reference>
<feature type="transmembrane region" description="Helical" evidence="7">
    <location>
        <begin position="91"/>
        <end position="115"/>
    </location>
</feature>
<evidence type="ECO:0000313" key="9">
    <source>
        <dbReference type="Proteomes" id="UP000824190"/>
    </source>
</evidence>
<sequence length="699" mass="71537">MADTPPPSSGAATGTASGNPQNSPQKSQAPLRELTLRAIILGGLITLVFTAANVYLGLKVGLTFATSIPAAVISMAVLRRLRNHSIAENNIVQTIASAAGTLSAIIFVLPGLIMIGWWTGFPYWTTMLVCLIGGVLGVMYSIPMRRALVTNTGSKNDLPFPEGVAAAEVLKVGDGDANDRNNRDGLVAIIVGGLASAGMSLLTALKVTAGELSATFKVGAGSAVGGTMAASSLSLALIGVGHLVGPMVGIAMIVGLVISFGVLLPVFTSGDITNSTGGDALAELVDTTFSEDVRFVGAGAMAIAAIWTLLKIIAPVVRGITASLAASRARKEGREIDLTERDIPVSIVVTSIVVLMLPIGWLLWEFLSDTGVSHHTGTLITFSILFVLLLGLIIAAVCGYMAGLIGSSNSPISGVGVIVVLLAAVLIKVVTDNDDGGDPMALVAYTLFTSAVIFGVATISNDNLQDLKTGQLVGATPWKQQVALIIGVVFGSLVIPPILGLMADAFGFVGAPGAGPDALAAPQAGLLSSVAQGIFGDSLDWGLIGLGALIGVGVIVVDEVVRRSSGGRFALPPLAVGMGMYLPISLTLIIPLGAFAGWFYNRWADKRGNPEAAKRIGVLGATGLIVGESLFGVLNAGIIASTGDSEALGIMPDGWAGPSQWVGALVFVGIILGIYRWVQMRSVRAESDAPSDVKSDAAS</sequence>
<feature type="transmembrane region" description="Helical" evidence="7">
    <location>
        <begin position="661"/>
        <end position="678"/>
    </location>
</feature>
<evidence type="ECO:0000256" key="4">
    <source>
        <dbReference type="ARBA" id="ARBA00022989"/>
    </source>
</evidence>
<feature type="transmembrane region" description="Helical" evidence="7">
    <location>
        <begin position="442"/>
        <end position="461"/>
    </location>
</feature>
<accession>A0A9D1RQ15</accession>
<evidence type="ECO:0000256" key="6">
    <source>
        <dbReference type="SAM" id="MobiDB-lite"/>
    </source>
</evidence>
<dbReference type="NCBIfam" id="TIGR00733">
    <property type="entry name" value="OPT family oligopeptide transporter"/>
    <property type="match status" value="1"/>
</dbReference>
<comment type="caution">
    <text evidence="8">The sequence shown here is derived from an EMBL/GenBank/DDBJ whole genome shotgun (WGS) entry which is preliminary data.</text>
</comment>
<feature type="transmembrane region" description="Helical" evidence="7">
    <location>
        <begin position="412"/>
        <end position="430"/>
    </location>
</feature>
<dbReference type="PANTHER" id="PTHR31645:SF0">
    <property type="entry name" value="OLIGOPEPTIDE TRANSPORTER YGL114W-RELATED"/>
    <property type="match status" value="1"/>
</dbReference>
<feature type="transmembrane region" description="Helical" evidence="7">
    <location>
        <begin position="62"/>
        <end position="79"/>
    </location>
</feature>
<evidence type="ECO:0000256" key="2">
    <source>
        <dbReference type="ARBA" id="ARBA00022448"/>
    </source>
</evidence>
<feature type="transmembrane region" description="Helical" evidence="7">
    <location>
        <begin position="342"/>
        <end position="364"/>
    </location>
</feature>
<feature type="transmembrane region" description="Helical" evidence="7">
    <location>
        <begin position="219"/>
        <end position="240"/>
    </location>
</feature>
<feature type="transmembrane region" description="Helical" evidence="7">
    <location>
        <begin position="384"/>
        <end position="405"/>
    </location>
</feature>
<keyword evidence="5 7" id="KW-0472">Membrane</keyword>
<evidence type="ECO:0000256" key="5">
    <source>
        <dbReference type="ARBA" id="ARBA00023136"/>
    </source>
</evidence>
<evidence type="ECO:0000313" key="8">
    <source>
        <dbReference type="EMBL" id="HIW90712.1"/>
    </source>
</evidence>
<dbReference type="InterPro" id="IPR045035">
    <property type="entry name" value="YSL-like"/>
</dbReference>
<dbReference type="Pfam" id="PF03169">
    <property type="entry name" value="OPT"/>
    <property type="match status" value="1"/>
</dbReference>
<feature type="transmembrane region" description="Helical" evidence="7">
    <location>
        <begin position="295"/>
        <end position="321"/>
    </location>
</feature>
<feature type="transmembrane region" description="Helical" evidence="7">
    <location>
        <begin position="541"/>
        <end position="561"/>
    </location>
</feature>
<dbReference type="InterPro" id="IPR004814">
    <property type="entry name" value="Oligopep_transpt"/>
</dbReference>
<dbReference type="PANTHER" id="PTHR31645">
    <property type="entry name" value="OLIGOPEPTIDE TRANSPORTER YGL114W-RELATED"/>
    <property type="match status" value="1"/>
</dbReference>
<reference evidence="8" key="2">
    <citation type="submission" date="2021-04" db="EMBL/GenBank/DDBJ databases">
        <authorList>
            <person name="Gilroy R."/>
        </authorList>
    </citation>
    <scope>NUCLEOTIDE SEQUENCE</scope>
    <source>
        <strain evidence="8">CHK32-1732</strain>
    </source>
</reference>
<feature type="transmembrane region" description="Helical" evidence="7">
    <location>
        <begin position="482"/>
        <end position="503"/>
    </location>
</feature>
<dbReference type="GO" id="GO:0035673">
    <property type="term" value="F:oligopeptide transmembrane transporter activity"/>
    <property type="evidence" value="ECO:0007669"/>
    <property type="project" value="InterPro"/>
</dbReference>
<keyword evidence="4 7" id="KW-1133">Transmembrane helix</keyword>
<feature type="region of interest" description="Disordered" evidence="6">
    <location>
        <begin position="1"/>
        <end position="27"/>
    </location>
</feature>
<keyword evidence="2" id="KW-0813">Transport</keyword>
<evidence type="ECO:0000256" key="7">
    <source>
        <dbReference type="SAM" id="Phobius"/>
    </source>
</evidence>
<feature type="transmembrane region" description="Helical" evidence="7">
    <location>
        <begin position="121"/>
        <end position="142"/>
    </location>
</feature>
<evidence type="ECO:0000256" key="1">
    <source>
        <dbReference type="ARBA" id="ARBA00004141"/>
    </source>
</evidence>
<feature type="transmembrane region" description="Helical" evidence="7">
    <location>
        <begin position="34"/>
        <end position="56"/>
    </location>
</feature>
<comment type="subcellular location">
    <subcellularLocation>
        <location evidence="1">Membrane</location>
        <topology evidence="1">Multi-pass membrane protein</topology>
    </subcellularLocation>
</comment>
<dbReference type="EMBL" id="DXGC01000034">
    <property type="protein sequence ID" value="HIW90712.1"/>
    <property type="molecule type" value="Genomic_DNA"/>
</dbReference>
<dbReference type="AlphaFoldDB" id="A0A9D1RQ15"/>
<name>A0A9D1RQ15_9CORY</name>
<dbReference type="NCBIfam" id="TIGR00728">
    <property type="entry name" value="OPT_sfam"/>
    <property type="match status" value="1"/>
</dbReference>
<organism evidence="8 9">
    <name type="scientific">Candidatus Corynebacterium avicola</name>
    <dbReference type="NCBI Taxonomy" id="2838527"/>
    <lineage>
        <taxon>Bacteria</taxon>
        <taxon>Bacillati</taxon>
        <taxon>Actinomycetota</taxon>
        <taxon>Actinomycetes</taxon>
        <taxon>Mycobacteriales</taxon>
        <taxon>Corynebacteriaceae</taxon>
        <taxon>Corynebacterium</taxon>
    </lineage>
</organism>
<dbReference type="Proteomes" id="UP000824190">
    <property type="component" value="Unassembled WGS sequence"/>
</dbReference>
<gene>
    <name evidence="8" type="ORF">H9870_03495</name>
</gene>
<proteinExistence type="predicted"/>
<dbReference type="InterPro" id="IPR004813">
    <property type="entry name" value="OPT"/>
</dbReference>
<feature type="transmembrane region" description="Helical" evidence="7">
    <location>
        <begin position="247"/>
        <end position="267"/>
    </location>
</feature>